<evidence type="ECO:0000313" key="3">
    <source>
        <dbReference type="Proteomes" id="UP000178558"/>
    </source>
</evidence>
<dbReference type="InterPro" id="IPR020600">
    <property type="entry name" value="IMP_cyclohydrolase-like"/>
</dbReference>
<dbReference type="GO" id="GO:0006188">
    <property type="term" value="P:IMP biosynthetic process"/>
    <property type="evidence" value="ECO:0007669"/>
    <property type="project" value="InterPro"/>
</dbReference>
<accession>A0A1F7J4T1</accession>
<proteinExistence type="predicted"/>
<comment type="caution">
    <text evidence="2">The sequence shown here is derived from an EMBL/GenBank/DDBJ whole genome shotgun (WGS) entry which is preliminary data.</text>
</comment>
<dbReference type="Pfam" id="PF07826">
    <property type="entry name" value="IMP_cyclohyd"/>
    <property type="match status" value="1"/>
</dbReference>
<feature type="domain" description="Inosine monophosphate cyclohydrolase-like" evidence="1">
    <location>
        <begin position="17"/>
        <end position="222"/>
    </location>
</feature>
<organism evidence="2 3">
    <name type="scientific">Candidatus Roizmanbacteria bacterium RIFCSPLOWO2_01_FULL_40_42</name>
    <dbReference type="NCBI Taxonomy" id="1802066"/>
    <lineage>
        <taxon>Bacteria</taxon>
        <taxon>Candidatus Roizmaniibacteriota</taxon>
    </lineage>
</organism>
<sequence>MKNDISKNVERLRKNSYSGRGIVMGLNKSGDSAVQVYWVMGRSENSRNRILVEQDNVVRTVPFDESKVEDPSLIIYNALVQVGDSHIVSNGDQIDTIANGLSKQQTMEESLKSRTYESDEPNYTPRISGVVKLRETPEFTFGIIRREDSPEPIRQYFTFSKEIEKGMGHCIHTYKEDGNPLPSFDSEPYIVPLGESANEIAKFYWNLLNKENRVGIVAKIVDLKTKKVDFTILNQL</sequence>
<name>A0A1F7J4T1_9BACT</name>
<evidence type="ECO:0000313" key="2">
    <source>
        <dbReference type="EMBL" id="OGK50621.1"/>
    </source>
</evidence>
<dbReference type="Gene3D" id="3.60.20.20">
    <property type="entry name" value="Inosine monophosphate cyclohydrolase-like"/>
    <property type="match status" value="1"/>
</dbReference>
<dbReference type="AlphaFoldDB" id="A0A1F7J4T1"/>
<protein>
    <recommendedName>
        <fullName evidence="1">Inosine monophosphate cyclohydrolase-like domain-containing protein</fullName>
    </recommendedName>
</protein>
<dbReference type="SUPFAM" id="SSF75569">
    <property type="entry name" value="Archaeal IMP cyclohydrolase PurO"/>
    <property type="match status" value="1"/>
</dbReference>
<dbReference type="GO" id="GO:0003937">
    <property type="term" value="F:IMP cyclohydrolase activity"/>
    <property type="evidence" value="ECO:0007669"/>
    <property type="project" value="InterPro"/>
</dbReference>
<dbReference type="EMBL" id="MGAQ01000015">
    <property type="protein sequence ID" value="OGK50621.1"/>
    <property type="molecule type" value="Genomic_DNA"/>
</dbReference>
<dbReference type="Proteomes" id="UP000178558">
    <property type="component" value="Unassembled WGS sequence"/>
</dbReference>
<reference evidence="2 3" key="1">
    <citation type="journal article" date="2016" name="Nat. Commun.">
        <title>Thousands of microbial genomes shed light on interconnected biogeochemical processes in an aquifer system.</title>
        <authorList>
            <person name="Anantharaman K."/>
            <person name="Brown C.T."/>
            <person name="Hug L.A."/>
            <person name="Sharon I."/>
            <person name="Castelle C.J."/>
            <person name="Probst A.J."/>
            <person name="Thomas B.C."/>
            <person name="Singh A."/>
            <person name="Wilkins M.J."/>
            <person name="Karaoz U."/>
            <person name="Brodie E.L."/>
            <person name="Williams K.H."/>
            <person name="Hubbard S.S."/>
            <person name="Banfield J.F."/>
        </authorList>
    </citation>
    <scope>NUCLEOTIDE SEQUENCE [LARGE SCALE GENOMIC DNA]</scope>
</reference>
<gene>
    <name evidence="2" type="ORF">A3B50_02465</name>
</gene>
<dbReference type="InterPro" id="IPR036795">
    <property type="entry name" value="IMP_cyclohydrolase-like_sf"/>
</dbReference>
<evidence type="ECO:0000259" key="1">
    <source>
        <dbReference type="Pfam" id="PF07826"/>
    </source>
</evidence>